<proteinExistence type="predicted"/>
<organism evidence="2 3">
    <name type="scientific">Caenorhabditis japonica</name>
    <dbReference type="NCBI Taxonomy" id="281687"/>
    <lineage>
        <taxon>Eukaryota</taxon>
        <taxon>Metazoa</taxon>
        <taxon>Ecdysozoa</taxon>
        <taxon>Nematoda</taxon>
        <taxon>Chromadorea</taxon>
        <taxon>Rhabditida</taxon>
        <taxon>Rhabditina</taxon>
        <taxon>Rhabditomorpha</taxon>
        <taxon>Rhabditoidea</taxon>
        <taxon>Rhabditidae</taxon>
        <taxon>Peloderinae</taxon>
        <taxon>Caenorhabditis</taxon>
    </lineage>
</organism>
<name>A0A8R1DPE4_CAEJA</name>
<feature type="signal peptide" evidence="1">
    <location>
        <begin position="1"/>
        <end position="19"/>
    </location>
</feature>
<dbReference type="AlphaFoldDB" id="A0A8R1DPE4"/>
<dbReference type="InterPro" id="IPR006150">
    <property type="entry name" value="Cys_repeat_1"/>
</dbReference>
<dbReference type="PANTHER" id="PTHR34150">
    <property type="entry name" value="PROTEIN CBG08832-RELATED"/>
    <property type="match status" value="1"/>
</dbReference>
<accession>A0A8R1DPE4</accession>
<evidence type="ECO:0008006" key="4">
    <source>
        <dbReference type="Google" id="ProtNLM"/>
    </source>
</evidence>
<keyword evidence="1" id="KW-0732">Signal</keyword>
<dbReference type="Proteomes" id="UP000005237">
    <property type="component" value="Unassembled WGS sequence"/>
</dbReference>
<protein>
    <recommendedName>
        <fullName evidence="4">EB domain-containing protein</fullName>
    </recommendedName>
</protein>
<reference evidence="2" key="2">
    <citation type="submission" date="2022-06" db="UniProtKB">
        <authorList>
            <consortium name="EnsemblMetazoa"/>
        </authorList>
    </citation>
    <scope>IDENTIFICATION</scope>
    <source>
        <strain evidence="2">DF5081</strain>
    </source>
</reference>
<feature type="chain" id="PRO_5035817249" description="EB domain-containing protein" evidence="1">
    <location>
        <begin position="20"/>
        <end position="259"/>
    </location>
</feature>
<evidence type="ECO:0000256" key="1">
    <source>
        <dbReference type="SAM" id="SignalP"/>
    </source>
</evidence>
<keyword evidence="3" id="KW-1185">Reference proteome</keyword>
<dbReference type="PANTHER" id="PTHR34150:SF9">
    <property type="entry name" value="CC DOMAIN-CONTAINING PROTEIN"/>
    <property type="match status" value="1"/>
</dbReference>
<reference evidence="3" key="1">
    <citation type="submission" date="2010-08" db="EMBL/GenBank/DDBJ databases">
        <authorList>
            <consortium name="Caenorhabditis japonica Sequencing Consortium"/>
            <person name="Wilson R.K."/>
        </authorList>
    </citation>
    <scope>NUCLEOTIDE SEQUENCE [LARGE SCALE GENOMIC DNA]</scope>
    <source>
        <strain evidence="3">DF5081</strain>
    </source>
</reference>
<evidence type="ECO:0000313" key="3">
    <source>
        <dbReference type="Proteomes" id="UP000005237"/>
    </source>
</evidence>
<dbReference type="EnsemblMetazoa" id="CJA08493.1">
    <property type="protein sequence ID" value="CJA08493.1"/>
    <property type="gene ID" value="WBGene00127697"/>
</dbReference>
<evidence type="ECO:0000313" key="2">
    <source>
        <dbReference type="EnsemblMetazoa" id="CJA08493.1"/>
    </source>
</evidence>
<sequence length="259" mass="28239">MLVLFKYFVLFCTLTTVDGTIHRIKPIKNRDPAPRFKRQMYLCGAQPYQYYSTMPCPSSQSCPNGGLFMNVPCTQSYHCTPYYSGVSSCINGFCCTSPNTLNNPPISLTLPTTTTTTVAPIRFGICPSGQLSEVRCTSKSQCASGQTCLGGLCCTTTGNEWNVACGGQTAFGSCDMSGTCPFTSQVCSTSNYCCECSYGQAYGTCGNASLMQMRCNASFYYRESVRPDSLVRKTETVVQSVRTISRHMVTVFQDNAVPD</sequence>
<dbReference type="SMART" id="SM00289">
    <property type="entry name" value="WR1"/>
    <property type="match status" value="3"/>
</dbReference>